<feature type="region of interest" description="Disordered" evidence="1">
    <location>
        <begin position="337"/>
        <end position="383"/>
    </location>
</feature>
<sequence>MFPSDRPLPRTPSFSRKVAKRVSSLIAKFEALSANQSTVIDPEPPRRRSLSSLITPGGSSSRRSGIRRSIGRRASKILEKVARAGNEDVVPKITPPPKRLLKAGGGRRGRRNASLPNAAGVRVARYTVKKRRVVSDSTEVSGIVLDGPVSLFASEQPSSSIAYAASSILSTPPPPVAKILPSSFFSQLVSEEPPRRRKVKPQTFTDSEDTDLVVVEMAEKVDLRHQFRLKPTTNGTGSGWRRKITPPKISVRELVSRFWQEPSQQQKREAVKVPEQKAVEEKIPVEERDEKYSNIVTAFSDAEDAEDASEAEQEDEGIMLWPGEASPSISSLLRFSTPSSSSVTRPHTSGSIVPTPKTYVSPLRLDTPALPSTKKYRKTPPPSAFFRHNGKRLRYSAIATSPNSASSSESYYFSSSSSEGRGKSTITISPNRGGGITINTGIPAESILTPIPVNAVQGQAIRHLVTQSWGVHMLEGTL</sequence>
<name>A0A5J5F1J7_9PEZI</name>
<accession>A0A5J5F1J7</accession>
<dbReference type="EMBL" id="VXIS01000053">
    <property type="protein sequence ID" value="KAA8909867.1"/>
    <property type="molecule type" value="Genomic_DNA"/>
</dbReference>
<keyword evidence="3" id="KW-1185">Reference proteome</keyword>
<protein>
    <submittedName>
        <fullName evidence="2">Uncharacterized protein</fullName>
    </submittedName>
</protein>
<evidence type="ECO:0000313" key="2">
    <source>
        <dbReference type="EMBL" id="KAA8909867.1"/>
    </source>
</evidence>
<evidence type="ECO:0000256" key="1">
    <source>
        <dbReference type="SAM" id="MobiDB-lite"/>
    </source>
</evidence>
<feature type="compositionally biased region" description="Low complexity" evidence="1">
    <location>
        <begin position="337"/>
        <end position="351"/>
    </location>
</feature>
<gene>
    <name evidence="2" type="ORF">FN846DRAFT_905396</name>
</gene>
<feature type="region of interest" description="Disordered" evidence="1">
    <location>
        <begin position="89"/>
        <end position="113"/>
    </location>
</feature>
<feature type="region of interest" description="Disordered" evidence="1">
    <location>
        <begin position="402"/>
        <end position="429"/>
    </location>
</feature>
<feature type="compositionally biased region" description="Basic residues" evidence="1">
    <location>
        <begin position="99"/>
        <end position="111"/>
    </location>
</feature>
<reference evidence="2 3" key="1">
    <citation type="submission" date="2019-09" db="EMBL/GenBank/DDBJ databases">
        <title>Draft genome of the ectomycorrhizal ascomycete Sphaerosporella brunnea.</title>
        <authorList>
            <consortium name="DOE Joint Genome Institute"/>
            <person name="Benucci G.M."/>
            <person name="Marozzi G."/>
            <person name="Antonielli L."/>
            <person name="Sanchez S."/>
            <person name="Marco P."/>
            <person name="Wang X."/>
            <person name="Falini L.B."/>
            <person name="Barry K."/>
            <person name="Haridas S."/>
            <person name="Lipzen A."/>
            <person name="Labutti K."/>
            <person name="Grigoriev I.V."/>
            <person name="Murat C."/>
            <person name="Martin F."/>
            <person name="Albertini E."/>
            <person name="Donnini D."/>
            <person name="Bonito G."/>
        </authorList>
    </citation>
    <scope>NUCLEOTIDE SEQUENCE [LARGE SCALE GENOMIC DNA]</scope>
    <source>
        <strain evidence="2 3">Sb_GMNB300</strain>
    </source>
</reference>
<dbReference type="Proteomes" id="UP000326924">
    <property type="component" value="Unassembled WGS sequence"/>
</dbReference>
<proteinExistence type="predicted"/>
<dbReference type="OrthoDB" id="5430154at2759"/>
<dbReference type="InParanoid" id="A0A5J5F1J7"/>
<comment type="caution">
    <text evidence="2">The sequence shown here is derived from an EMBL/GenBank/DDBJ whole genome shotgun (WGS) entry which is preliminary data.</text>
</comment>
<feature type="region of interest" description="Disordered" evidence="1">
    <location>
        <begin position="36"/>
        <end position="70"/>
    </location>
</feature>
<dbReference type="AlphaFoldDB" id="A0A5J5F1J7"/>
<organism evidence="2 3">
    <name type="scientific">Sphaerosporella brunnea</name>
    <dbReference type="NCBI Taxonomy" id="1250544"/>
    <lineage>
        <taxon>Eukaryota</taxon>
        <taxon>Fungi</taxon>
        <taxon>Dikarya</taxon>
        <taxon>Ascomycota</taxon>
        <taxon>Pezizomycotina</taxon>
        <taxon>Pezizomycetes</taxon>
        <taxon>Pezizales</taxon>
        <taxon>Pyronemataceae</taxon>
        <taxon>Sphaerosporella</taxon>
    </lineage>
</organism>
<evidence type="ECO:0000313" key="3">
    <source>
        <dbReference type="Proteomes" id="UP000326924"/>
    </source>
</evidence>
<feature type="compositionally biased region" description="Low complexity" evidence="1">
    <location>
        <begin position="402"/>
        <end position="418"/>
    </location>
</feature>